<keyword evidence="3" id="KW-1185">Reference proteome</keyword>
<dbReference type="EMBL" id="JAWDGP010006013">
    <property type="protein sequence ID" value="KAK3748518.1"/>
    <property type="molecule type" value="Genomic_DNA"/>
</dbReference>
<comment type="caution">
    <text evidence="2">The sequence shown here is derived from an EMBL/GenBank/DDBJ whole genome shotgun (WGS) entry which is preliminary data.</text>
</comment>
<reference evidence="2" key="1">
    <citation type="journal article" date="2023" name="G3 (Bethesda)">
        <title>A reference genome for the long-term kleptoplast-retaining sea slug Elysia crispata morphotype clarki.</title>
        <authorList>
            <person name="Eastman K.E."/>
            <person name="Pendleton A.L."/>
            <person name="Shaikh M.A."/>
            <person name="Suttiyut T."/>
            <person name="Ogas R."/>
            <person name="Tomko P."/>
            <person name="Gavelis G."/>
            <person name="Widhalm J.R."/>
            <person name="Wisecaver J.H."/>
        </authorList>
    </citation>
    <scope>NUCLEOTIDE SEQUENCE</scope>
    <source>
        <strain evidence="2">ECLA1</strain>
    </source>
</reference>
<gene>
    <name evidence="2" type="ORF">RRG08_008679</name>
</gene>
<proteinExistence type="predicted"/>
<keyword evidence="1" id="KW-0812">Transmembrane</keyword>
<protein>
    <submittedName>
        <fullName evidence="2">Uncharacterized protein</fullName>
    </submittedName>
</protein>
<sequence>MHKADGDSVWGRQDVLNDLQDSFIFRAVYFYFLSEDCRVWEPTMKIAVLLVFTVAVTLVNGATLEKRDFRDIFRNITAIGRDALSDLLDLASRGWKNMRHRIKDYDIKGRLVALRDRLKARYGHIVDRVSDINLANIAKAAKNVIEDAADVLDVDQIVGQVRSALGKDVDDLSDDDIGKIVKGVEDDITADDSKDDTDSGMRKRGLFDDIRSSFRNLTAIGRDTFSDLFGLANRGWKNLKQRIKDYDIRGRIASLRQKMRDRYGDLIDQVSDVNFKKIVNAAKNVIQDARDVLGVDKIVGQIRSALGADIGNISDKDIADIIKVVEDDASFYTDANPAGF</sequence>
<name>A0AAE1D0Q2_9GAST</name>
<feature type="transmembrane region" description="Helical" evidence="1">
    <location>
        <begin position="46"/>
        <end position="64"/>
    </location>
</feature>
<accession>A0AAE1D0Q2</accession>
<organism evidence="2 3">
    <name type="scientific">Elysia crispata</name>
    <name type="common">lettuce slug</name>
    <dbReference type="NCBI Taxonomy" id="231223"/>
    <lineage>
        <taxon>Eukaryota</taxon>
        <taxon>Metazoa</taxon>
        <taxon>Spiralia</taxon>
        <taxon>Lophotrochozoa</taxon>
        <taxon>Mollusca</taxon>
        <taxon>Gastropoda</taxon>
        <taxon>Heterobranchia</taxon>
        <taxon>Euthyneura</taxon>
        <taxon>Panpulmonata</taxon>
        <taxon>Sacoglossa</taxon>
        <taxon>Placobranchoidea</taxon>
        <taxon>Plakobranchidae</taxon>
        <taxon>Elysia</taxon>
    </lineage>
</organism>
<keyword evidence="1" id="KW-0472">Membrane</keyword>
<evidence type="ECO:0000313" key="3">
    <source>
        <dbReference type="Proteomes" id="UP001283361"/>
    </source>
</evidence>
<evidence type="ECO:0000256" key="1">
    <source>
        <dbReference type="SAM" id="Phobius"/>
    </source>
</evidence>
<evidence type="ECO:0000313" key="2">
    <source>
        <dbReference type="EMBL" id="KAK3748518.1"/>
    </source>
</evidence>
<keyword evidence="1" id="KW-1133">Transmembrane helix</keyword>
<dbReference type="Proteomes" id="UP001283361">
    <property type="component" value="Unassembled WGS sequence"/>
</dbReference>
<dbReference type="AlphaFoldDB" id="A0AAE1D0Q2"/>